<comment type="caution">
    <text evidence="3">The sequence shown here is derived from an EMBL/GenBank/DDBJ whole genome shotgun (WGS) entry which is preliminary data.</text>
</comment>
<evidence type="ECO:0000313" key="4">
    <source>
        <dbReference type="Proteomes" id="UP000027361"/>
    </source>
</evidence>
<gene>
    <name evidence="3" type="ORF">K437DRAFT_262815</name>
</gene>
<dbReference type="InterPro" id="IPR006569">
    <property type="entry name" value="CID_dom"/>
</dbReference>
<feature type="compositionally biased region" description="Low complexity" evidence="1">
    <location>
        <begin position="160"/>
        <end position="178"/>
    </location>
</feature>
<dbReference type="InterPro" id="IPR008942">
    <property type="entry name" value="ENTH_VHS"/>
</dbReference>
<sequence length="452" mass="46617">MTELNALVKIFDDINTTGKLSSSAVDKAKKLSEACYNDPLPMTGAILKAHLRATPKSALSSFYIFDAIARQAHDYVRKAAKGEASISGANSSAARACLQNLEGIAAEMTLTTLNQVSDSHLEKVKKVVDIWTKASTFSDDILQVIRDLVAQEPTSPKVVSGAQSAEAPQQPPVSSAAAAGGLPASLAALLGTPSLSQQTGSEVASTTPTQSAQDLLTSLSSLINQPAATSATSTASSFVPPQLAAHSAAGSSIPGSGHEAESSRSFPNVPSVPQRAEAWDAPHGAPFDSHHRDFSGPAGWPAKSQTSSAWDASFGSARARQPRDHPSSGASRRRSASPDAARMRQTSHGSAADRGVHSSAPKARTPPRYSDYVVGGSAAEGSASASESGGASGSAGAQPKPDPSVGDLSSFDPTNFDPTSAEGLDRLAKMYQNTYGRSATSVILMATSIFTR</sequence>
<dbReference type="STRING" id="1037660.A0A066VW15"/>
<feature type="region of interest" description="Disordered" evidence="1">
    <location>
        <begin position="246"/>
        <end position="420"/>
    </location>
</feature>
<dbReference type="SUPFAM" id="SSF48464">
    <property type="entry name" value="ENTH/VHS domain"/>
    <property type="match status" value="1"/>
</dbReference>
<organism evidence="3 4">
    <name type="scientific">Tilletiaria anomala (strain ATCC 24038 / CBS 436.72 / UBC 951)</name>
    <dbReference type="NCBI Taxonomy" id="1037660"/>
    <lineage>
        <taxon>Eukaryota</taxon>
        <taxon>Fungi</taxon>
        <taxon>Dikarya</taxon>
        <taxon>Basidiomycota</taxon>
        <taxon>Ustilaginomycotina</taxon>
        <taxon>Exobasidiomycetes</taxon>
        <taxon>Georgefischeriales</taxon>
        <taxon>Tilletiariaceae</taxon>
        <taxon>Tilletiaria</taxon>
    </lineage>
</organism>
<name>A0A066VW15_TILAU</name>
<reference evidence="3 4" key="1">
    <citation type="submission" date="2014-05" db="EMBL/GenBank/DDBJ databases">
        <title>Draft genome sequence of a rare smut relative, Tilletiaria anomala UBC 951.</title>
        <authorList>
            <consortium name="DOE Joint Genome Institute"/>
            <person name="Toome M."/>
            <person name="Kuo A."/>
            <person name="Henrissat B."/>
            <person name="Lipzen A."/>
            <person name="Tritt A."/>
            <person name="Yoshinaga Y."/>
            <person name="Zane M."/>
            <person name="Barry K."/>
            <person name="Grigoriev I.V."/>
            <person name="Spatafora J.W."/>
            <person name="Aimea M.C."/>
        </authorList>
    </citation>
    <scope>NUCLEOTIDE SEQUENCE [LARGE SCALE GENOMIC DNA]</scope>
    <source>
        <strain evidence="3 4">UBC 951</strain>
    </source>
</reference>
<dbReference type="GeneID" id="25265649"/>
<dbReference type="Gene3D" id="1.25.40.90">
    <property type="match status" value="1"/>
</dbReference>
<evidence type="ECO:0000259" key="2">
    <source>
        <dbReference type="PROSITE" id="PS51391"/>
    </source>
</evidence>
<dbReference type="HOGENOM" id="CLU_605777_0_0_1"/>
<protein>
    <recommendedName>
        <fullName evidence="2">CID domain-containing protein</fullName>
    </recommendedName>
</protein>
<evidence type="ECO:0000313" key="3">
    <source>
        <dbReference type="EMBL" id="KDN45882.1"/>
    </source>
</evidence>
<dbReference type="RefSeq" id="XP_013243320.1">
    <property type="nucleotide sequence ID" value="XM_013387866.1"/>
</dbReference>
<feature type="compositionally biased region" description="Low complexity" evidence="1">
    <location>
        <begin position="375"/>
        <end position="397"/>
    </location>
</feature>
<feature type="domain" description="CID" evidence="2">
    <location>
        <begin position="1"/>
        <end position="153"/>
    </location>
</feature>
<dbReference type="InParanoid" id="A0A066VW15"/>
<dbReference type="Pfam" id="PF04818">
    <property type="entry name" value="CID"/>
    <property type="match status" value="1"/>
</dbReference>
<dbReference type="EMBL" id="JMSN01000039">
    <property type="protein sequence ID" value="KDN45882.1"/>
    <property type="molecule type" value="Genomic_DNA"/>
</dbReference>
<keyword evidence="4" id="KW-1185">Reference proteome</keyword>
<dbReference type="PROSITE" id="PS51391">
    <property type="entry name" value="CID"/>
    <property type="match status" value="1"/>
</dbReference>
<evidence type="ECO:0000256" key="1">
    <source>
        <dbReference type="SAM" id="MobiDB-lite"/>
    </source>
</evidence>
<feature type="region of interest" description="Disordered" evidence="1">
    <location>
        <begin position="157"/>
        <end position="178"/>
    </location>
</feature>
<dbReference type="Proteomes" id="UP000027361">
    <property type="component" value="Unassembled WGS sequence"/>
</dbReference>
<proteinExistence type="predicted"/>
<dbReference type="AlphaFoldDB" id="A0A066VW15"/>
<dbReference type="OrthoDB" id="79367at2759"/>
<accession>A0A066VW15</accession>